<evidence type="ECO:0000256" key="1">
    <source>
        <dbReference type="SAM" id="MobiDB-lite"/>
    </source>
</evidence>
<dbReference type="Proteomes" id="UP000018087">
    <property type="component" value="Unassembled WGS sequence"/>
</dbReference>
<evidence type="ECO:0000313" key="3">
    <source>
        <dbReference type="Proteomes" id="UP000018087"/>
    </source>
</evidence>
<feature type="compositionally biased region" description="Basic and acidic residues" evidence="1">
    <location>
        <begin position="115"/>
        <end position="125"/>
    </location>
</feature>
<reference evidence="3" key="1">
    <citation type="journal article" date="2014" name="Genome Announc.">
        <title>Genome sequence of the pathogenic fungus Sporothrix schenckii (ATCC 58251).</title>
        <authorList>
            <person name="Cuomo C.A."/>
            <person name="Rodriguez-Del Valle N."/>
            <person name="Perez-Sanchez L."/>
            <person name="Abouelleil A."/>
            <person name="Goldberg J."/>
            <person name="Young S."/>
            <person name="Zeng Q."/>
            <person name="Birren B.W."/>
        </authorList>
    </citation>
    <scope>NUCLEOTIDE SEQUENCE [LARGE SCALE GENOMIC DNA]</scope>
    <source>
        <strain evidence="3">ATCC 58251 / de Perez 2211183</strain>
    </source>
</reference>
<feature type="region of interest" description="Disordered" evidence="1">
    <location>
        <begin position="115"/>
        <end position="162"/>
    </location>
</feature>
<feature type="compositionally biased region" description="Acidic residues" evidence="1">
    <location>
        <begin position="1"/>
        <end position="24"/>
    </location>
</feature>
<sequence>MDEADGTEADKDEETDQGTGTDDDVALKSGWTPPLVGVDGETEEVVVLMLDVRVVPDKSVDDDVEALLVELGQRGGDDDENGKLDGDALGEYAVDVDVDEDEDEEADEMNDKVVELAGEETERVTNVEGTDDQDTCGDDQDNTDGESLLGETSADDDDDADSDALAGVRVDTVVRSVTVVIVVTSVTVVSEADEDEADDGETEECEVGEDDAVTVWATATVVLNVTPG</sequence>
<name>U7PXA3_SPOS1</name>
<feature type="region of interest" description="Disordered" evidence="1">
    <location>
        <begin position="1"/>
        <end position="37"/>
    </location>
</feature>
<feature type="compositionally biased region" description="Acidic residues" evidence="1">
    <location>
        <begin position="153"/>
        <end position="162"/>
    </location>
</feature>
<dbReference type="EMBL" id="KI440845">
    <property type="protein sequence ID" value="ERS99556.1"/>
    <property type="molecule type" value="Genomic_DNA"/>
</dbReference>
<gene>
    <name evidence="2" type="ORF">HMPREF1624_04761</name>
</gene>
<protein>
    <submittedName>
        <fullName evidence="2">Uncharacterized protein</fullName>
    </submittedName>
</protein>
<feature type="compositionally biased region" description="Acidic residues" evidence="1">
    <location>
        <begin position="129"/>
        <end position="144"/>
    </location>
</feature>
<organism evidence="2 3">
    <name type="scientific">Sporothrix schenckii (strain ATCC 58251 / de Perez 2211183)</name>
    <name type="common">Rose-picker's disease fungus</name>
    <dbReference type="NCBI Taxonomy" id="1391915"/>
    <lineage>
        <taxon>Eukaryota</taxon>
        <taxon>Fungi</taxon>
        <taxon>Dikarya</taxon>
        <taxon>Ascomycota</taxon>
        <taxon>Pezizomycotina</taxon>
        <taxon>Sordariomycetes</taxon>
        <taxon>Sordariomycetidae</taxon>
        <taxon>Ophiostomatales</taxon>
        <taxon>Ophiostomataceae</taxon>
        <taxon>Sporothrix</taxon>
    </lineage>
</organism>
<evidence type="ECO:0000313" key="2">
    <source>
        <dbReference type="EMBL" id="ERS99556.1"/>
    </source>
</evidence>
<keyword evidence="3" id="KW-1185">Reference proteome</keyword>
<dbReference type="AlphaFoldDB" id="U7PXA3"/>
<dbReference type="HOGENOM" id="CLU_081066_0_0_1"/>
<accession>U7PXA3</accession>
<proteinExistence type="predicted"/>